<comment type="caution">
    <text evidence="2">The sequence shown here is derived from an EMBL/GenBank/DDBJ whole genome shotgun (WGS) entry which is preliminary data.</text>
</comment>
<dbReference type="Proteomes" id="UP000618319">
    <property type="component" value="Unassembled WGS sequence"/>
</dbReference>
<protein>
    <recommendedName>
        <fullName evidence="4">Leucine-binding protein domain-containing protein</fullName>
    </recommendedName>
</protein>
<dbReference type="InterPro" id="IPR028082">
    <property type="entry name" value="Peripla_BP_I"/>
</dbReference>
<evidence type="ECO:0000313" key="3">
    <source>
        <dbReference type="Proteomes" id="UP000618319"/>
    </source>
</evidence>
<dbReference type="EMBL" id="PSKQ01000017">
    <property type="protein sequence ID" value="MBE8720615.1"/>
    <property type="molecule type" value="Genomic_DNA"/>
</dbReference>
<sequence>MTSVQNHQQLLSGNKKLKNFSFLLIIACIIFASSCAPKRGVLRSPDYKGNVGSKDPNATDATGNKDPDKESAAESGKASANKKYIDRKISLVLPFQLHEISIGSLMDADVKRSSLALDFYQGFQLGLDELAGKGSNFYLNVLDSKDDDFQNATLAQSEDIKEASLIVGPVYPKEIKTFGTNLVNKEVLQINPLAASMPAEFNLPNLVSLTPPIRSHINAIASEVARQYMPGDIIILYNTSDADGKQFLNGMLSAIKQYKPAVEIYAVSSTTQMNEKLSATGSNLIVTGTTDKFQIKTLLGNLDLKVKEGYYSFKLFGHPLWSRYDFEVYPNFSDYAPTITSENHLKNWSAKAKTFKESYYTRFGVNPSDNSYKGYDAAIYFGGLIDKYGGRNLQDHLTTESFNGLYSSYKFKHNDAWGFSNDAVSIQVYTGNAFGLR</sequence>
<proteinExistence type="predicted"/>
<organism evidence="2 3">
    <name type="scientific">Sphingobacterium pedocola</name>
    <dbReference type="NCBI Taxonomy" id="2082722"/>
    <lineage>
        <taxon>Bacteria</taxon>
        <taxon>Pseudomonadati</taxon>
        <taxon>Bacteroidota</taxon>
        <taxon>Sphingobacteriia</taxon>
        <taxon>Sphingobacteriales</taxon>
        <taxon>Sphingobacteriaceae</taxon>
        <taxon>Sphingobacterium</taxon>
    </lineage>
</organism>
<reference evidence="2 3" key="1">
    <citation type="submission" date="2018-02" db="EMBL/GenBank/DDBJ databases">
        <title>Sphingobacterium KA21.</title>
        <authorList>
            <person name="Vasarhelyi B.M."/>
            <person name="Deshmukh S."/>
            <person name="Balint B."/>
            <person name="Kukolya J."/>
        </authorList>
    </citation>
    <scope>NUCLEOTIDE SEQUENCE [LARGE SCALE GENOMIC DNA]</scope>
    <source>
        <strain evidence="2 3">Ka21</strain>
    </source>
</reference>
<gene>
    <name evidence="2" type="ORF">C4F40_07750</name>
</gene>
<evidence type="ECO:0008006" key="4">
    <source>
        <dbReference type="Google" id="ProtNLM"/>
    </source>
</evidence>
<keyword evidence="3" id="KW-1185">Reference proteome</keyword>
<evidence type="ECO:0000313" key="2">
    <source>
        <dbReference type="EMBL" id="MBE8720615.1"/>
    </source>
</evidence>
<dbReference type="RefSeq" id="WP_196938285.1">
    <property type="nucleotide sequence ID" value="NZ_MU158689.1"/>
</dbReference>
<feature type="compositionally biased region" description="Basic and acidic residues" evidence="1">
    <location>
        <begin position="63"/>
        <end position="72"/>
    </location>
</feature>
<evidence type="ECO:0000256" key="1">
    <source>
        <dbReference type="SAM" id="MobiDB-lite"/>
    </source>
</evidence>
<accession>A0ABR9T5J1</accession>
<dbReference type="SUPFAM" id="SSF53822">
    <property type="entry name" value="Periplasmic binding protein-like I"/>
    <property type="match status" value="1"/>
</dbReference>
<feature type="region of interest" description="Disordered" evidence="1">
    <location>
        <begin position="46"/>
        <end position="77"/>
    </location>
</feature>
<name>A0ABR9T5J1_9SPHI</name>
<dbReference type="Gene3D" id="3.40.50.2300">
    <property type="match status" value="2"/>
</dbReference>